<comment type="caution">
    <text evidence="6">The sequence shown here is derived from an EMBL/GenBank/DDBJ whole genome shotgun (WGS) entry which is preliminary data.</text>
</comment>
<dbReference type="Pfam" id="PF01297">
    <property type="entry name" value="ZnuA"/>
    <property type="match status" value="1"/>
</dbReference>
<dbReference type="Gene3D" id="3.40.50.1980">
    <property type="entry name" value="Nitrogenase molybdenum iron protein domain"/>
    <property type="match status" value="2"/>
</dbReference>
<evidence type="ECO:0000256" key="2">
    <source>
        <dbReference type="ARBA" id="ARBA00022448"/>
    </source>
</evidence>
<evidence type="ECO:0000313" key="7">
    <source>
        <dbReference type="Proteomes" id="UP000824109"/>
    </source>
</evidence>
<evidence type="ECO:0000256" key="1">
    <source>
        <dbReference type="ARBA" id="ARBA00011028"/>
    </source>
</evidence>
<protein>
    <submittedName>
        <fullName evidence="6">Zinc ABC transporter substrate-binding protein</fullName>
    </submittedName>
</protein>
<dbReference type="EMBL" id="DVNB01000100">
    <property type="protein sequence ID" value="HIU58094.1"/>
    <property type="molecule type" value="Genomic_DNA"/>
</dbReference>
<reference evidence="6" key="2">
    <citation type="journal article" date="2021" name="PeerJ">
        <title>Extensive microbial diversity within the chicken gut microbiome revealed by metagenomics and culture.</title>
        <authorList>
            <person name="Gilroy R."/>
            <person name="Ravi A."/>
            <person name="Getino M."/>
            <person name="Pursley I."/>
            <person name="Horton D.L."/>
            <person name="Alikhan N.F."/>
            <person name="Baker D."/>
            <person name="Gharbi K."/>
            <person name="Hall N."/>
            <person name="Watson M."/>
            <person name="Adriaenssens E.M."/>
            <person name="Foster-Nyarko E."/>
            <person name="Jarju S."/>
            <person name="Secka A."/>
            <person name="Antonio M."/>
            <person name="Oren A."/>
            <person name="Chaudhuri R.R."/>
            <person name="La Ragione R."/>
            <person name="Hildebrand F."/>
            <person name="Pallen M.J."/>
        </authorList>
    </citation>
    <scope>NUCLEOTIDE SEQUENCE</scope>
    <source>
        <strain evidence="6">USAMLcec3-3695</strain>
    </source>
</reference>
<dbReference type="InterPro" id="IPR006127">
    <property type="entry name" value="ZnuA-like"/>
</dbReference>
<name>A0A9D1MDD2_9FIRM</name>
<comment type="similarity">
    <text evidence="1 4">Belongs to the bacterial solute-binding protein 9 family.</text>
</comment>
<accession>A0A9D1MDD2</accession>
<feature type="chain" id="PRO_5039043136" evidence="5">
    <location>
        <begin position="26"/>
        <end position="289"/>
    </location>
</feature>
<evidence type="ECO:0000313" key="6">
    <source>
        <dbReference type="EMBL" id="HIU58094.1"/>
    </source>
</evidence>
<proteinExistence type="inferred from homology"/>
<sequence>MKITAILTTAAVAAALCSCAGSETADTENGRIQVYTSFYAMYSLTSEIAGDKADVYNLCPTGSEPHDFEPTASDMAKLADADVFIYSGMGMEHWTKSISESLSGSDVIITEASASVPNTPENGDPHVWLDPENAYAELEAIANALTEADPSNSGYYSERLEDCRQRIDELDKAYEDAAASFASDIIITSHEAYANLCSAYGLTQMGINGVDNSEDPTPSRMAEIENFIKENNVKYIFTEPLSTSKIAETISSDTGCGILSLDPFEGNAEGKDYFTVMYENLDALKTALS</sequence>
<dbReference type="SUPFAM" id="SSF53807">
    <property type="entry name" value="Helical backbone' metal receptor"/>
    <property type="match status" value="1"/>
</dbReference>
<evidence type="ECO:0000256" key="5">
    <source>
        <dbReference type="SAM" id="SignalP"/>
    </source>
</evidence>
<dbReference type="GO" id="GO:0030001">
    <property type="term" value="P:metal ion transport"/>
    <property type="evidence" value="ECO:0007669"/>
    <property type="project" value="InterPro"/>
</dbReference>
<dbReference type="PANTHER" id="PTHR42953">
    <property type="entry name" value="HIGH-AFFINITY ZINC UPTAKE SYSTEM PROTEIN ZNUA-RELATED"/>
    <property type="match status" value="1"/>
</dbReference>
<gene>
    <name evidence="6" type="ORF">IAA61_09845</name>
</gene>
<keyword evidence="3 5" id="KW-0732">Signal</keyword>
<dbReference type="PRINTS" id="PR00690">
    <property type="entry name" value="ADHESNFAMILY"/>
</dbReference>
<keyword evidence="2 4" id="KW-0813">Transport</keyword>
<reference evidence="6" key="1">
    <citation type="submission" date="2020-10" db="EMBL/GenBank/DDBJ databases">
        <authorList>
            <person name="Gilroy R."/>
        </authorList>
    </citation>
    <scope>NUCLEOTIDE SEQUENCE</scope>
    <source>
        <strain evidence="6">USAMLcec3-3695</strain>
    </source>
</reference>
<dbReference type="PRINTS" id="PR00691">
    <property type="entry name" value="ADHESINB"/>
</dbReference>
<evidence type="ECO:0000256" key="4">
    <source>
        <dbReference type="RuleBase" id="RU003512"/>
    </source>
</evidence>
<feature type="signal peptide" evidence="5">
    <location>
        <begin position="1"/>
        <end position="25"/>
    </location>
</feature>
<organism evidence="6 7">
    <name type="scientific">Candidatus Ornithomonoglobus merdipullorum</name>
    <dbReference type="NCBI Taxonomy" id="2840895"/>
    <lineage>
        <taxon>Bacteria</taxon>
        <taxon>Bacillati</taxon>
        <taxon>Bacillota</taxon>
        <taxon>Clostridia</taxon>
        <taxon>Candidatus Ornithomonoglobus</taxon>
    </lineage>
</organism>
<dbReference type="GO" id="GO:0046872">
    <property type="term" value="F:metal ion binding"/>
    <property type="evidence" value="ECO:0007669"/>
    <property type="project" value="InterPro"/>
</dbReference>
<dbReference type="GO" id="GO:0007155">
    <property type="term" value="P:cell adhesion"/>
    <property type="evidence" value="ECO:0007669"/>
    <property type="project" value="InterPro"/>
</dbReference>
<dbReference type="PANTHER" id="PTHR42953:SF3">
    <property type="entry name" value="HIGH-AFFINITY ZINC UPTAKE SYSTEM PROTEIN ZNUA"/>
    <property type="match status" value="1"/>
</dbReference>
<dbReference type="PROSITE" id="PS51257">
    <property type="entry name" value="PROKAR_LIPOPROTEIN"/>
    <property type="match status" value="1"/>
</dbReference>
<dbReference type="InterPro" id="IPR006129">
    <property type="entry name" value="AdhesinB"/>
</dbReference>
<dbReference type="InterPro" id="IPR050492">
    <property type="entry name" value="Bact_metal-bind_prot9"/>
</dbReference>
<dbReference type="Proteomes" id="UP000824109">
    <property type="component" value="Unassembled WGS sequence"/>
</dbReference>
<evidence type="ECO:0000256" key="3">
    <source>
        <dbReference type="ARBA" id="ARBA00022729"/>
    </source>
</evidence>
<dbReference type="AlphaFoldDB" id="A0A9D1MDD2"/>
<dbReference type="InterPro" id="IPR006128">
    <property type="entry name" value="Lipoprotein_PsaA-like"/>
</dbReference>